<evidence type="ECO:0000256" key="1">
    <source>
        <dbReference type="SAM" id="MobiDB-lite"/>
    </source>
</evidence>
<evidence type="ECO:0000313" key="2">
    <source>
        <dbReference type="EMBL" id="EZG55918.1"/>
    </source>
</evidence>
<dbReference type="VEuPathDB" id="CryptoDB:GNI_107280"/>
<gene>
    <name evidence="2" type="ORF">GNI_107280</name>
</gene>
<dbReference type="EMBL" id="AFNH02000798">
    <property type="protein sequence ID" value="EZG55918.1"/>
    <property type="molecule type" value="Genomic_DNA"/>
</dbReference>
<evidence type="ECO:0000313" key="3">
    <source>
        <dbReference type="Proteomes" id="UP000019763"/>
    </source>
</evidence>
<feature type="region of interest" description="Disordered" evidence="1">
    <location>
        <begin position="86"/>
        <end position="107"/>
    </location>
</feature>
<protein>
    <submittedName>
        <fullName evidence="2">Uncharacterized protein</fullName>
    </submittedName>
</protein>
<feature type="compositionally biased region" description="Low complexity" evidence="1">
    <location>
        <begin position="94"/>
        <end position="105"/>
    </location>
</feature>
<reference evidence="2" key="1">
    <citation type="submission" date="2013-12" db="EMBL/GenBank/DDBJ databases">
        <authorList>
            <person name="Omoto C.K."/>
            <person name="Sibley D."/>
            <person name="Venepally P."/>
            <person name="Hadjithomas M."/>
            <person name="Karamycheva S."/>
            <person name="Brunk B."/>
            <person name="Roos D."/>
            <person name="Caler E."/>
            <person name="Lorenzi H."/>
        </authorList>
    </citation>
    <scope>NUCLEOTIDE SEQUENCE</scope>
</reference>
<name>A0A023B3U3_GRENI</name>
<comment type="caution">
    <text evidence="2">The sequence shown here is derived from an EMBL/GenBank/DDBJ whole genome shotgun (WGS) entry which is preliminary data.</text>
</comment>
<dbReference type="GeneID" id="22913831"/>
<accession>A0A023B3U3</accession>
<proteinExistence type="predicted"/>
<dbReference type="AlphaFoldDB" id="A0A023B3U3"/>
<sequence>MSKNPKLVFDVPQNRIQEVAQLDVYNTSQYLIITTSNDVLVVSVGPDVVKRMYKAAFPVHAFGLPMAATWIPSLAVPSLAVPSPTASSPFADAPNPGGVPTSSGGPPTPMAGVPVIASQKGLLLYINPSAPHRAGVLDGFRGRSVVGVGQVGGRLIVLEQAGVLHFFDVCADPMFGYKLANGQRLVLHMRGWTASQPFTRLRCIAHWVLLLTSLDCLLLVDAAALHKRWKLGAQTALLPVHVLNTSGVCDTCAAAHILYAPTTAQTILAAELSLDSTGQPALLALLTTDRSLVVLLNPARNKFRTRPETVSGRTPNRLPDLPTRWTRTEHLPDSLAKCPQAFTLLPPCGLCVQRTDRQLLHFPDLASLGMAHSTLPPTAACDLLERPTHAIRKTKVNILGQDGTFTTYTTTN</sequence>
<organism evidence="2 3">
    <name type="scientific">Gregarina niphandrodes</name>
    <name type="common">Septate eugregarine</name>
    <dbReference type="NCBI Taxonomy" id="110365"/>
    <lineage>
        <taxon>Eukaryota</taxon>
        <taxon>Sar</taxon>
        <taxon>Alveolata</taxon>
        <taxon>Apicomplexa</taxon>
        <taxon>Conoidasida</taxon>
        <taxon>Gregarinasina</taxon>
        <taxon>Eugregarinorida</taxon>
        <taxon>Gregarinidae</taxon>
        <taxon>Gregarina</taxon>
    </lineage>
</organism>
<dbReference type="RefSeq" id="XP_011131411.1">
    <property type="nucleotide sequence ID" value="XM_011133109.1"/>
</dbReference>
<keyword evidence="3" id="KW-1185">Reference proteome</keyword>
<dbReference type="Proteomes" id="UP000019763">
    <property type="component" value="Unassembled WGS sequence"/>
</dbReference>